<dbReference type="InterPro" id="IPR003754">
    <property type="entry name" value="4pyrrol_synth_uPrphyn_synth"/>
</dbReference>
<dbReference type="PROSITE" id="PS51755">
    <property type="entry name" value="OMPR_PHOB"/>
    <property type="match status" value="1"/>
</dbReference>
<protein>
    <submittedName>
        <fullName evidence="4">Uroporphyrinogen-III synthase</fullName>
    </submittedName>
</protein>
<reference evidence="4 5" key="1">
    <citation type="submission" date="2019-06" db="EMBL/GenBank/DDBJ databases">
        <title>Sequencing the genomes of 1000 actinobacteria strains.</title>
        <authorList>
            <person name="Klenk H.-P."/>
        </authorList>
    </citation>
    <scope>NUCLEOTIDE SEQUENCE [LARGE SCALE GENOMIC DNA]</scope>
    <source>
        <strain evidence="4 5">DSM 43186</strain>
    </source>
</reference>
<sequence>MRSAAPSEALVGFTVGVTATRRGEELGTLLAGRGARVIHAPAIRYVSVAEEGGLLEATRACLAAPVDDVVVTTGGGFRSWLTAAEGWGLADDLLDRFAAARLLVRGTQARGAVHAAGLYPDGALEPSTTREILDHLLREGVRGRRIVVQPYGEPLPGFTAALRDAGAEVIEAPVYRWRPAADLAPLRRLIRLATARMVDAIVFTTAHAVRTVLDVARRDGVEDALLEAFRDSVTAACVGPTAAAPLEARGVLALRPESPRLGWLVRDLAAYLPRYAVTRVVAAGHHLEIRGHAVLVDGTPRQIPPAPMALLKRLAVSPGAVVTRPELLARLPTRASGSAEHAVEMAITRLRQALGSAQIIETIVKRGYRLATPAAMASAGHRPGSRRAAS</sequence>
<organism evidence="4 5">
    <name type="scientific">Thermopolyspora flexuosa</name>
    <dbReference type="NCBI Taxonomy" id="103836"/>
    <lineage>
        <taxon>Bacteria</taxon>
        <taxon>Bacillati</taxon>
        <taxon>Actinomycetota</taxon>
        <taxon>Actinomycetes</taxon>
        <taxon>Streptosporangiales</taxon>
        <taxon>Streptosporangiaceae</taxon>
        <taxon>Thermopolyspora</taxon>
    </lineage>
</organism>
<dbReference type="GO" id="GO:0006780">
    <property type="term" value="P:uroporphyrinogen III biosynthetic process"/>
    <property type="evidence" value="ECO:0007669"/>
    <property type="project" value="InterPro"/>
</dbReference>
<keyword evidence="1 2" id="KW-0238">DNA-binding</keyword>
<comment type="caution">
    <text evidence="4">The sequence shown here is derived from an EMBL/GenBank/DDBJ whole genome shotgun (WGS) entry which is preliminary data.</text>
</comment>
<dbReference type="SUPFAM" id="SSF69618">
    <property type="entry name" value="HemD-like"/>
    <property type="match status" value="1"/>
</dbReference>
<dbReference type="NCBIfam" id="NF005568">
    <property type="entry name" value="PRK07239.1"/>
    <property type="match status" value="1"/>
</dbReference>
<dbReference type="Gene3D" id="1.10.10.10">
    <property type="entry name" value="Winged helix-like DNA-binding domain superfamily/Winged helix DNA-binding domain"/>
    <property type="match status" value="1"/>
</dbReference>
<dbReference type="AlphaFoldDB" id="A0A543J3P2"/>
<name>A0A543J3P2_9ACTN</name>
<dbReference type="InterPro" id="IPR001867">
    <property type="entry name" value="OmpR/PhoB-type_DNA-bd"/>
</dbReference>
<keyword evidence="5" id="KW-1185">Reference proteome</keyword>
<evidence type="ECO:0000313" key="4">
    <source>
        <dbReference type="EMBL" id="TQM77443.1"/>
    </source>
</evidence>
<dbReference type="PANTHER" id="PTHR40082">
    <property type="entry name" value="BLR5956 PROTEIN"/>
    <property type="match status" value="1"/>
</dbReference>
<dbReference type="InterPro" id="IPR036388">
    <property type="entry name" value="WH-like_DNA-bd_sf"/>
</dbReference>
<dbReference type="RefSeq" id="WP_229788510.1">
    <property type="nucleotide sequence ID" value="NZ_BMPV01000002.1"/>
</dbReference>
<dbReference type="GO" id="GO:0004852">
    <property type="term" value="F:uroporphyrinogen-III synthase activity"/>
    <property type="evidence" value="ECO:0007669"/>
    <property type="project" value="InterPro"/>
</dbReference>
<dbReference type="GO" id="GO:0006355">
    <property type="term" value="P:regulation of DNA-templated transcription"/>
    <property type="evidence" value="ECO:0007669"/>
    <property type="project" value="InterPro"/>
</dbReference>
<dbReference type="InterPro" id="IPR039793">
    <property type="entry name" value="UROS/Hem4"/>
</dbReference>
<accession>A0A543J3P2</accession>
<dbReference type="GO" id="GO:0003677">
    <property type="term" value="F:DNA binding"/>
    <property type="evidence" value="ECO:0007669"/>
    <property type="project" value="UniProtKB-UniRule"/>
</dbReference>
<evidence type="ECO:0000256" key="2">
    <source>
        <dbReference type="PROSITE-ProRule" id="PRU01091"/>
    </source>
</evidence>
<dbReference type="SMART" id="SM00862">
    <property type="entry name" value="Trans_reg_C"/>
    <property type="match status" value="1"/>
</dbReference>
<dbReference type="CDD" id="cd00383">
    <property type="entry name" value="trans_reg_C"/>
    <property type="match status" value="1"/>
</dbReference>
<dbReference type="InterPro" id="IPR016032">
    <property type="entry name" value="Sig_transdc_resp-reg_C-effctor"/>
</dbReference>
<dbReference type="CDD" id="cd06578">
    <property type="entry name" value="HemD"/>
    <property type="match status" value="1"/>
</dbReference>
<dbReference type="Proteomes" id="UP000319213">
    <property type="component" value="Unassembled WGS sequence"/>
</dbReference>
<evidence type="ECO:0000256" key="1">
    <source>
        <dbReference type="ARBA" id="ARBA00023125"/>
    </source>
</evidence>
<dbReference type="Gene3D" id="3.40.50.10090">
    <property type="match status" value="2"/>
</dbReference>
<dbReference type="GO" id="GO:0000160">
    <property type="term" value="P:phosphorelay signal transduction system"/>
    <property type="evidence" value="ECO:0007669"/>
    <property type="project" value="InterPro"/>
</dbReference>
<dbReference type="PANTHER" id="PTHR40082:SF1">
    <property type="entry name" value="BLR5956 PROTEIN"/>
    <property type="match status" value="1"/>
</dbReference>
<dbReference type="Pfam" id="PF00486">
    <property type="entry name" value="Trans_reg_C"/>
    <property type="match status" value="1"/>
</dbReference>
<proteinExistence type="predicted"/>
<gene>
    <name evidence="4" type="ORF">FHX40_4207</name>
</gene>
<feature type="domain" description="OmpR/PhoB-type" evidence="3">
    <location>
        <begin position="276"/>
        <end position="372"/>
    </location>
</feature>
<evidence type="ECO:0000313" key="5">
    <source>
        <dbReference type="Proteomes" id="UP000319213"/>
    </source>
</evidence>
<dbReference type="Pfam" id="PF02602">
    <property type="entry name" value="HEM4"/>
    <property type="match status" value="1"/>
</dbReference>
<dbReference type="InterPro" id="IPR036108">
    <property type="entry name" value="4pyrrol_syn_uPrphyn_synt_sf"/>
</dbReference>
<dbReference type="SUPFAM" id="SSF46894">
    <property type="entry name" value="C-terminal effector domain of the bipartite response regulators"/>
    <property type="match status" value="1"/>
</dbReference>
<feature type="DNA-binding region" description="OmpR/PhoB-type" evidence="2">
    <location>
        <begin position="276"/>
        <end position="372"/>
    </location>
</feature>
<evidence type="ECO:0000259" key="3">
    <source>
        <dbReference type="PROSITE" id="PS51755"/>
    </source>
</evidence>
<dbReference type="EMBL" id="VFPQ01000001">
    <property type="protein sequence ID" value="TQM77443.1"/>
    <property type="molecule type" value="Genomic_DNA"/>
</dbReference>